<keyword evidence="4" id="KW-1185">Reference proteome</keyword>
<comment type="caution">
    <text evidence="3">The sequence shown here is derived from an EMBL/GenBank/DDBJ whole genome shotgun (WGS) entry which is preliminary data.</text>
</comment>
<dbReference type="EMBL" id="NOXX01000219">
    <property type="protein sequence ID" value="OYQ41501.1"/>
    <property type="molecule type" value="Genomic_DNA"/>
</dbReference>
<protein>
    <recommendedName>
        <fullName evidence="5">DUF2231 domain-containing protein</fullName>
    </recommendedName>
</protein>
<evidence type="ECO:0008006" key="5">
    <source>
        <dbReference type="Google" id="ProtNLM"/>
    </source>
</evidence>
<feature type="transmembrane region" description="Helical" evidence="2">
    <location>
        <begin position="110"/>
        <end position="128"/>
    </location>
</feature>
<organism evidence="3 4">
    <name type="scientific">Flavobacterium aurantiibacter</name>
    <dbReference type="NCBI Taxonomy" id="2023067"/>
    <lineage>
        <taxon>Bacteria</taxon>
        <taxon>Pseudomonadati</taxon>
        <taxon>Bacteroidota</taxon>
        <taxon>Flavobacteriia</taxon>
        <taxon>Flavobacteriales</taxon>
        <taxon>Flavobacteriaceae</taxon>
        <taxon>Flavobacterium</taxon>
    </lineage>
</organism>
<feature type="transmembrane region" description="Helical" evidence="2">
    <location>
        <begin position="86"/>
        <end position="103"/>
    </location>
</feature>
<proteinExistence type="predicted"/>
<dbReference type="RefSeq" id="WP_094487199.1">
    <property type="nucleotide sequence ID" value="NZ_NOXX01000219.1"/>
</dbReference>
<keyword evidence="2" id="KW-0472">Membrane</keyword>
<dbReference type="OrthoDB" id="853672at2"/>
<feature type="transmembrane region" description="Helical" evidence="2">
    <location>
        <begin position="12"/>
        <end position="31"/>
    </location>
</feature>
<sequence>MNAAHWHLALNHLPLILPIAGLLVLGVGFFTKSEVVKRTALFLFVVCALSTLAAMRSGEEAEEFVEELAGFSHDFIHEHEEAAERFALVAYALGALSLVGLWASYKRKGFARAIFIAAFPLAVVALWMGRETGTSGGEIRHTEIRETANQTPATPETQEAEAEHE</sequence>
<feature type="transmembrane region" description="Helical" evidence="2">
    <location>
        <begin position="40"/>
        <end position="58"/>
    </location>
</feature>
<reference evidence="3 4" key="1">
    <citation type="submission" date="2017-07" db="EMBL/GenBank/DDBJ databases">
        <title>Flavobacterium cyanobacteriorum sp. nov., isolated from cyanobacterial aggregates in a eutrophic lake.</title>
        <authorList>
            <person name="Cai H."/>
        </authorList>
    </citation>
    <scope>NUCLEOTIDE SEQUENCE [LARGE SCALE GENOMIC DNA]</scope>
    <source>
        <strain evidence="3 4">TH167</strain>
    </source>
</reference>
<dbReference type="AlphaFoldDB" id="A0A255ZJ92"/>
<keyword evidence="2" id="KW-1133">Transmembrane helix</keyword>
<evidence type="ECO:0000256" key="1">
    <source>
        <dbReference type="SAM" id="MobiDB-lite"/>
    </source>
</evidence>
<feature type="region of interest" description="Disordered" evidence="1">
    <location>
        <begin position="136"/>
        <end position="165"/>
    </location>
</feature>
<evidence type="ECO:0000313" key="3">
    <source>
        <dbReference type="EMBL" id="OYQ41501.1"/>
    </source>
</evidence>
<keyword evidence="2" id="KW-0812">Transmembrane</keyword>
<accession>A0A255ZJ92</accession>
<gene>
    <name evidence="3" type="ORF">CHX27_13030</name>
</gene>
<name>A0A255ZJ92_9FLAO</name>
<evidence type="ECO:0000256" key="2">
    <source>
        <dbReference type="SAM" id="Phobius"/>
    </source>
</evidence>
<evidence type="ECO:0000313" key="4">
    <source>
        <dbReference type="Proteomes" id="UP000216035"/>
    </source>
</evidence>
<dbReference type="Proteomes" id="UP000216035">
    <property type="component" value="Unassembled WGS sequence"/>
</dbReference>